<comment type="caution">
    <text evidence="3">The sequence shown here is derived from an EMBL/GenBank/DDBJ whole genome shotgun (WGS) entry which is preliminary data.</text>
</comment>
<evidence type="ECO:0000313" key="4">
    <source>
        <dbReference type="Proteomes" id="UP000036097"/>
    </source>
</evidence>
<dbReference type="Pfam" id="PF10609">
    <property type="entry name" value="ParA"/>
    <property type="match status" value="1"/>
</dbReference>
<dbReference type="GO" id="GO:0051782">
    <property type="term" value="P:negative regulation of cell division"/>
    <property type="evidence" value="ECO:0007669"/>
    <property type="project" value="TreeGrafter"/>
</dbReference>
<organism evidence="3 4">
    <name type="scientific">Photobacterium aquae</name>
    <dbReference type="NCBI Taxonomy" id="1195763"/>
    <lineage>
        <taxon>Bacteria</taxon>
        <taxon>Pseudomonadati</taxon>
        <taxon>Pseudomonadota</taxon>
        <taxon>Gammaproteobacteria</taxon>
        <taxon>Vibrionales</taxon>
        <taxon>Vibrionaceae</taxon>
        <taxon>Photobacterium</taxon>
    </lineage>
</organism>
<evidence type="ECO:0000256" key="2">
    <source>
        <dbReference type="ARBA" id="ARBA00022840"/>
    </source>
</evidence>
<dbReference type="OrthoDB" id="6250531at2"/>
<name>A0A0J1HBD0_9GAMM</name>
<dbReference type="Gene3D" id="3.40.50.2300">
    <property type="match status" value="1"/>
</dbReference>
<gene>
    <name evidence="3" type="ORF">ABT56_01705</name>
</gene>
<dbReference type="GO" id="GO:0005829">
    <property type="term" value="C:cytosol"/>
    <property type="evidence" value="ECO:0007669"/>
    <property type="project" value="TreeGrafter"/>
</dbReference>
<dbReference type="PATRIC" id="fig|1195763.3.peg.368"/>
<keyword evidence="4" id="KW-1185">Reference proteome</keyword>
<dbReference type="EMBL" id="LDOT01000002">
    <property type="protein sequence ID" value="KLV08946.1"/>
    <property type="molecule type" value="Genomic_DNA"/>
</dbReference>
<dbReference type="Gene3D" id="3.40.50.300">
    <property type="entry name" value="P-loop containing nucleotide triphosphate hydrolases"/>
    <property type="match status" value="1"/>
</dbReference>
<dbReference type="SUPFAM" id="SSF52540">
    <property type="entry name" value="P-loop containing nucleoside triphosphate hydrolases"/>
    <property type="match status" value="1"/>
</dbReference>
<proteinExistence type="predicted"/>
<evidence type="ECO:0000313" key="3">
    <source>
        <dbReference type="EMBL" id="KLV08946.1"/>
    </source>
</evidence>
<keyword evidence="2" id="KW-0067">ATP-binding</keyword>
<keyword evidence="1" id="KW-0547">Nucleotide-binding</keyword>
<dbReference type="GO" id="GO:0009898">
    <property type="term" value="C:cytoplasmic side of plasma membrane"/>
    <property type="evidence" value="ECO:0007669"/>
    <property type="project" value="TreeGrafter"/>
</dbReference>
<dbReference type="PANTHER" id="PTHR43384">
    <property type="entry name" value="SEPTUM SITE-DETERMINING PROTEIN MIND HOMOLOG, CHLOROPLASTIC-RELATED"/>
    <property type="match status" value="1"/>
</dbReference>
<dbReference type="Proteomes" id="UP000036097">
    <property type="component" value="Unassembled WGS sequence"/>
</dbReference>
<dbReference type="RefSeq" id="WP_047877107.1">
    <property type="nucleotide sequence ID" value="NZ_LDOT01000002.1"/>
</dbReference>
<accession>A0A0J1HBD0</accession>
<protein>
    <recommendedName>
        <fullName evidence="5">Chromosome partitioning protein ParA</fullName>
    </recommendedName>
</protein>
<reference evidence="3 4" key="1">
    <citation type="submission" date="2015-05" db="EMBL/GenBank/DDBJ databases">
        <title>Photobacterium galathea sp. nov.</title>
        <authorList>
            <person name="Machado H."/>
            <person name="Gram L."/>
        </authorList>
    </citation>
    <scope>NUCLEOTIDE SEQUENCE [LARGE SCALE GENOMIC DNA]</scope>
    <source>
        <strain evidence="3 4">CGMCC 1.12159</strain>
    </source>
</reference>
<dbReference type="GO" id="GO:0005524">
    <property type="term" value="F:ATP binding"/>
    <property type="evidence" value="ECO:0007669"/>
    <property type="project" value="UniProtKB-KW"/>
</dbReference>
<dbReference type="GO" id="GO:0016887">
    <property type="term" value="F:ATP hydrolysis activity"/>
    <property type="evidence" value="ECO:0007669"/>
    <property type="project" value="TreeGrafter"/>
</dbReference>
<dbReference type="InterPro" id="IPR027417">
    <property type="entry name" value="P-loop_NTPase"/>
</dbReference>
<dbReference type="AlphaFoldDB" id="A0A0J1HBD0"/>
<evidence type="ECO:0000256" key="1">
    <source>
        <dbReference type="ARBA" id="ARBA00022741"/>
    </source>
</evidence>
<dbReference type="PANTHER" id="PTHR43384:SF13">
    <property type="entry name" value="SLR0110 PROTEIN"/>
    <property type="match status" value="1"/>
</dbReference>
<dbReference type="InterPro" id="IPR050625">
    <property type="entry name" value="ParA/MinD_ATPase"/>
</dbReference>
<dbReference type="InterPro" id="IPR033756">
    <property type="entry name" value="YlxH/NBP35"/>
</dbReference>
<evidence type="ECO:0008006" key="5">
    <source>
        <dbReference type="Google" id="ProtNLM"/>
    </source>
</evidence>
<sequence>MFDLAKAVNSPSAAEPAYAINKGPASCTLIYQSEDFRTLIEEVFLFEGWPEPTIIKESIYSNQIDHADLNNIVLLELNHSDDVVEDARYFASQIPPHKGVIVIAKEDAISTLRTLKEMGFYYLFWPTEKQDLAEFILHVNKNVSDISGLYKSRKAKRVAVVGSKGGIGTTFIACELAFILSNQGADTILVDHQYRGSNIDVMLGMETLQRYNISEMATPLLELDDESASLYLQPVKSHLRLLAMESQQADTDVLEVCQYLCQMLDRQTNFIVEDYSASISFWVDAMQLLEHSDVVILVIEPSISSVRNARYLIESLQNMSMAGGRKIRIIPIVNRHRAVDSYELDHKEVEHYLETKVPISLAFSKQVSHWIIEGRRVSQCDKSMGRAFNDLVLLINGKAKAKTMNWLKRLMMR</sequence>
<dbReference type="STRING" id="1195763.ABT56_01705"/>